<proteinExistence type="predicted"/>
<comment type="caution">
    <text evidence="1">The sequence shown here is derived from an EMBL/GenBank/DDBJ whole genome shotgun (WGS) entry which is preliminary data.</text>
</comment>
<evidence type="ECO:0000313" key="1">
    <source>
        <dbReference type="EMBL" id="KAK1865719.1"/>
    </source>
</evidence>
<dbReference type="Proteomes" id="UP000798662">
    <property type="component" value="Chromosome 2"/>
</dbReference>
<sequence length="377" mass="40824">MPSGTTWRDQHNTGIVTDSPNVNGNARRKLIDGGDFTYAYGCSSHAMNNLCRDTLKLPVMEPKNRGNLGMWGPVFRFIAAISDFLQADTTPLSGVHASFLFLEASLLLSAEARTTAESILGFFKSLYGNIFSHSHMLAFYLDPCFLPFHEVSRASVVKPFTGTNAAICLAAARRRIHSSPDTEQAVVVTQVTQAILGSFPFFGRRTTSECAQLSTPPSWWALHPDGAPSELRAVAAQTFSIAPTSAAGERSFIQRSRVYNKTRTRLSDDNADKTQEMIFNKRQSHFLMNGVHLQARRSTAEDTVVAVLGRCARQVPGGRDAAPGGDVVFESESGVEGGFNTGEDKLGDALGDDDATTAPSAQLLLARLSAQDEAQCE</sequence>
<protein>
    <submittedName>
        <fullName evidence="1">Uncharacterized protein</fullName>
    </submittedName>
</protein>
<dbReference type="EMBL" id="CM020619">
    <property type="protein sequence ID" value="KAK1865719.1"/>
    <property type="molecule type" value="Genomic_DNA"/>
</dbReference>
<accession>A0ACC3C6Y3</accession>
<gene>
    <name evidence="1" type="ORF">I4F81_008244</name>
</gene>
<reference evidence="1" key="1">
    <citation type="submission" date="2019-11" db="EMBL/GenBank/DDBJ databases">
        <title>Nori genome reveals adaptations in red seaweeds to the harsh intertidal environment.</title>
        <authorList>
            <person name="Wang D."/>
            <person name="Mao Y."/>
        </authorList>
    </citation>
    <scope>NUCLEOTIDE SEQUENCE</scope>
    <source>
        <tissue evidence="1">Gametophyte</tissue>
    </source>
</reference>
<name>A0ACC3C6Y3_PYRYE</name>
<evidence type="ECO:0000313" key="2">
    <source>
        <dbReference type="Proteomes" id="UP000798662"/>
    </source>
</evidence>
<keyword evidence="2" id="KW-1185">Reference proteome</keyword>
<organism evidence="1 2">
    <name type="scientific">Pyropia yezoensis</name>
    <name type="common">Susabi-nori</name>
    <name type="synonym">Porphyra yezoensis</name>
    <dbReference type="NCBI Taxonomy" id="2788"/>
    <lineage>
        <taxon>Eukaryota</taxon>
        <taxon>Rhodophyta</taxon>
        <taxon>Bangiophyceae</taxon>
        <taxon>Bangiales</taxon>
        <taxon>Bangiaceae</taxon>
        <taxon>Pyropia</taxon>
    </lineage>
</organism>